<feature type="transmembrane region" description="Helical" evidence="10">
    <location>
        <begin position="783"/>
        <end position="803"/>
    </location>
</feature>
<dbReference type="GO" id="GO:0046961">
    <property type="term" value="F:proton-transporting ATPase activity, rotational mechanism"/>
    <property type="evidence" value="ECO:0007669"/>
    <property type="project" value="InterPro"/>
</dbReference>
<feature type="coiled-coil region" evidence="11">
    <location>
        <begin position="382"/>
        <end position="409"/>
    </location>
</feature>
<comment type="subcellular location">
    <subcellularLocation>
        <location evidence="1">Membrane</location>
        <topology evidence="1">Multi-pass membrane protein</topology>
    </subcellularLocation>
</comment>
<dbReference type="PANTHER" id="PTHR11629:SF63">
    <property type="entry name" value="V-TYPE PROTON ATPASE SUBUNIT A"/>
    <property type="match status" value="1"/>
</dbReference>
<keyword evidence="11" id="KW-0175">Coiled coil</keyword>
<organism evidence="13 14">
    <name type="scientific">Vulcanisaeta souniana JCM 11219</name>
    <dbReference type="NCBI Taxonomy" id="1293586"/>
    <lineage>
        <taxon>Archaea</taxon>
        <taxon>Thermoproteota</taxon>
        <taxon>Thermoprotei</taxon>
        <taxon>Thermoproteales</taxon>
        <taxon>Thermoproteaceae</taxon>
        <taxon>Vulcanisaeta</taxon>
    </lineage>
</organism>
<evidence type="ECO:0000256" key="7">
    <source>
        <dbReference type="ARBA" id="ARBA00023136"/>
    </source>
</evidence>
<keyword evidence="6 10" id="KW-0406">Ion transport</keyword>
<keyword evidence="7 10" id="KW-0472">Membrane</keyword>
<protein>
    <recommendedName>
        <fullName evidence="9 10">A-type ATP synthase subunit I</fullName>
    </recommendedName>
</protein>
<sequence length="841" mass="94666">MPIVRLIEYKIALPSEYAFDLLMNIGNTGYFMPITRPGIIPAPKVPGKYSERIRRVEDISRELGRILAQYSIPPPPTTHEVKVGLFDELVEYIIEDGDDLLTRIRQYLGSIEGVRIEYNKLRGLVDVLTSVGGVVVEKLRHFLVDIVPIGEEDFNEFKEAVANYNAETLPIRVQDRFYSLVIYPEWARQGLLSTYKLFNVNPLEVSGSIDLSAMKGRLAELEGRLTKLEQDFRDFLTKVSDRAYAIIDLSDSITNIVRQYMDSAIPEGKDVGDRLVQIINSINGTKSRIRELEVVHEVLGYMKRNGITLGGLSRLRTRVFAIRGGVNEEAIKGFMYTKWDVEGTDVSILMIVEPPENLDASLLGKEVYEVNRDYLMNVKSAYDLTGRELADLRSRLRELEKEQEEFVKEYNEVSTYGVEGINRVGGDVVTIAGYVKEGLSSRFDALLTSLLSKLAVDAKVRKESKVVYVKEIEPEKAPTLEEYPRPVDAFKKITYMYGVPKYTEISPIILTFILFPAFYGWMYPDLGHGIVLSLFGYALYRSRYKGSNAFLRSIFGGKYSIWGLVFLMAGIWSMIFTFVESGTIFGMEVLPAPFRLVHVGGTALEVLSDSIYAMLAVSIMVGIVSLLLAFALKVVNAYRGGERDLAIGFYVPLFFFFLFLVLALMGPGFIPVIRIGEETPLLQPLYPLFNAIEGLMWYWAYAVFAMLAILMYSLFYFRAKYRGVPGFSAAQLAVEVSAEAAIPSLTNTISFMRLSIVAIMHAVFTAMTYAWAASLGLLTPTGLIVLIVFNLIIILGEGFVAFVQSLRLHFYEMYTKFFSGAGTLFMPFTLGLRWVRLTIAV</sequence>
<dbReference type="RefSeq" id="WP_188602283.1">
    <property type="nucleotide sequence ID" value="NZ_AP026830.1"/>
</dbReference>
<reference evidence="13" key="1">
    <citation type="journal article" date="2014" name="Int. J. Syst. Evol. Microbiol.">
        <title>Complete genome sequence of Corynebacterium casei LMG S-19264T (=DSM 44701T), isolated from a smear-ripened cheese.</title>
        <authorList>
            <consortium name="US DOE Joint Genome Institute (JGI-PGF)"/>
            <person name="Walter F."/>
            <person name="Albersmeier A."/>
            <person name="Kalinowski J."/>
            <person name="Ruckert C."/>
        </authorList>
    </citation>
    <scope>NUCLEOTIDE SEQUENCE</scope>
    <source>
        <strain evidence="13">JCM 11219</strain>
    </source>
</reference>
<feature type="transmembrane region" description="Helical" evidence="10">
    <location>
        <begin position="696"/>
        <end position="717"/>
    </location>
</feature>
<feature type="transmembrane region" description="Helical" evidence="10">
    <location>
        <begin position="518"/>
        <end position="540"/>
    </location>
</feature>
<feature type="transmembrane region" description="Helical" evidence="10">
    <location>
        <begin position="611"/>
        <end position="635"/>
    </location>
</feature>
<dbReference type="EMBL" id="AP026830">
    <property type="protein sequence ID" value="BDR92068.1"/>
    <property type="molecule type" value="Genomic_DNA"/>
</dbReference>
<evidence type="ECO:0000256" key="4">
    <source>
        <dbReference type="ARBA" id="ARBA00022692"/>
    </source>
</evidence>
<dbReference type="Pfam" id="PF01496">
    <property type="entry name" value="V_ATPase_I"/>
    <property type="match status" value="1"/>
</dbReference>
<keyword evidence="4 10" id="KW-0812">Transmembrane</keyword>
<keyword evidence="3 10" id="KW-0813">Transport</keyword>
<feature type="transmembrane region" description="Helical" evidence="10">
    <location>
        <begin position="751"/>
        <end position="771"/>
    </location>
</feature>
<comment type="similarity">
    <text evidence="2 10">Belongs to the V-ATPase 116 kDa subunit family.</text>
</comment>
<feature type="transmembrane region" description="Helical" evidence="10">
    <location>
        <begin position="561"/>
        <end position="579"/>
    </location>
</feature>
<evidence type="ECO:0000256" key="6">
    <source>
        <dbReference type="ARBA" id="ARBA00023065"/>
    </source>
</evidence>
<evidence type="ECO:0000256" key="5">
    <source>
        <dbReference type="ARBA" id="ARBA00022989"/>
    </source>
</evidence>
<dbReference type="Proteomes" id="UP001060771">
    <property type="component" value="Chromosome"/>
</dbReference>
<reference evidence="13" key="2">
    <citation type="submission" date="2020-09" db="EMBL/GenBank/DDBJ databases">
        <authorList>
            <person name="Sun Q."/>
            <person name="Ohkuma M."/>
        </authorList>
    </citation>
    <scope>NUCLEOTIDE SEQUENCE</scope>
    <source>
        <strain evidence="13">JCM 11219</strain>
    </source>
</reference>
<dbReference type="AlphaFoldDB" id="A0A830DZM5"/>
<dbReference type="GO" id="GO:0051117">
    <property type="term" value="F:ATPase binding"/>
    <property type="evidence" value="ECO:0007669"/>
    <property type="project" value="TreeGrafter"/>
</dbReference>
<evidence type="ECO:0000256" key="1">
    <source>
        <dbReference type="ARBA" id="ARBA00004141"/>
    </source>
</evidence>
<evidence type="ECO:0000256" key="11">
    <source>
        <dbReference type="SAM" id="Coils"/>
    </source>
</evidence>
<evidence type="ECO:0000256" key="8">
    <source>
        <dbReference type="ARBA" id="ARBA00059506"/>
    </source>
</evidence>
<keyword evidence="15" id="KW-1185">Reference proteome</keyword>
<dbReference type="GO" id="GO:0016471">
    <property type="term" value="C:vacuolar proton-transporting V-type ATPase complex"/>
    <property type="evidence" value="ECO:0007669"/>
    <property type="project" value="TreeGrafter"/>
</dbReference>
<dbReference type="InterPro" id="IPR002490">
    <property type="entry name" value="V-ATPase_116kDa_su"/>
</dbReference>
<dbReference type="GO" id="GO:0007035">
    <property type="term" value="P:vacuolar acidification"/>
    <property type="evidence" value="ECO:0007669"/>
    <property type="project" value="TreeGrafter"/>
</dbReference>
<reference evidence="12" key="4">
    <citation type="journal article" date="2023" name="Microbiol. Resour. Announc.">
        <title>Complete Genome Sequence of Vulcanisaeta souniana Strain IC-059, a Hyperthermophilic Archaeon Isolated from Hot Spring Water in Japan.</title>
        <authorList>
            <person name="Kato S."/>
            <person name="Itoh T."/>
            <person name="Wu L."/>
            <person name="Ma J."/>
            <person name="Ohkuma M."/>
        </authorList>
    </citation>
    <scope>NUCLEOTIDE SEQUENCE</scope>
    <source>
        <strain evidence="12">JCM 11219</strain>
    </source>
</reference>
<evidence type="ECO:0000313" key="13">
    <source>
        <dbReference type="EMBL" id="GGI68141.1"/>
    </source>
</evidence>
<dbReference type="PANTHER" id="PTHR11629">
    <property type="entry name" value="VACUOLAR PROTON ATPASES"/>
    <property type="match status" value="1"/>
</dbReference>
<feature type="transmembrane region" description="Helical" evidence="10">
    <location>
        <begin position="647"/>
        <end position="676"/>
    </location>
</feature>
<feature type="transmembrane region" description="Helical" evidence="10">
    <location>
        <begin position="815"/>
        <end position="835"/>
    </location>
</feature>
<evidence type="ECO:0000313" key="14">
    <source>
        <dbReference type="Proteomes" id="UP000657075"/>
    </source>
</evidence>
<dbReference type="GeneID" id="76206707"/>
<proteinExistence type="inferred from homology"/>
<dbReference type="Proteomes" id="UP000657075">
    <property type="component" value="Unassembled WGS sequence"/>
</dbReference>
<dbReference type="GO" id="GO:0033179">
    <property type="term" value="C:proton-transporting V-type ATPase, V0 domain"/>
    <property type="evidence" value="ECO:0007669"/>
    <property type="project" value="InterPro"/>
</dbReference>
<evidence type="ECO:0000313" key="15">
    <source>
        <dbReference type="Proteomes" id="UP001060771"/>
    </source>
</evidence>
<dbReference type="EMBL" id="BMNM01000001">
    <property type="protein sequence ID" value="GGI68141.1"/>
    <property type="molecule type" value="Genomic_DNA"/>
</dbReference>
<evidence type="ECO:0000256" key="3">
    <source>
        <dbReference type="ARBA" id="ARBA00022448"/>
    </source>
</evidence>
<dbReference type="OrthoDB" id="85892at2157"/>
<accession>A0A830DZM5</accession>
<evidence type="ECO:0000256" key="10">
    <source>
        <dbReference type="RuleBase" id="RU361189"/>
    </source>
</evidence>
<reference evidence="15" key="3">
    <citation type="submission" date="2022-09" db="EMBL/GenBank/DDBJ databases">
        <title>Complete genome sequence of Vulcanisaeta souniana.</title>
        <authorList>
            <person name="Kato S."/>
            <person name="Itoh T."/>
            <person name="Ohkuma M."/>
        </authorList>
    </citation>
    <scope>NUCLEOTIDE SEQUENCE [LARGE SCALE GENOMIC DNA]</scope>
    <source>
        <strain evidence="15">JCM 11219</strain>
    </source>
</reference>
<evidence type="ECO:0000256" key="9">
    <source>
        <dbReference type="ARBA" id="ARBA00068671"/>
    </source>
</evidence>
<keyword evidence="5 10" id="KW-1133">Transmembrane helix</keyword>
<evidence type="ECO:0000256" key="2">
    <source>
        <dbReference type="ARBA" id="ARBA00009904"/>
    </source>
</evidence>
<comment type="function">
    <text evidence="8">Component of the A-type ATP synthase that produces ATP from ADP in the presence of a proton gradient across the membrane.</text>
</comment>
<evidence type="ECO:0000313" key="12">
    <source>
        <dbReference type="EMBL" id="BDR92068.1"/>
    </source>
</evidence>
<name>A0A830DZM5_9CREN</name>
<gene>
    <name evidence="13" type="ORF">GCM10007112_01460</name>
    <name evidence="12" type="ORF">Vsou_11610</name>
</gene>
<feature type="coiled-coil region" evidence="11">
    <location>
        <begin position="211"/>
        <end position="238"/>
    </location>
</feature>